<keyword evidence="1" id="KW-0808">Transferase</keyword>
<reference evidence="1 2" key="1">
    <citation type="submission" date="2020-07" db="EMBL/GenBank/DDBJ databases">
        <title>MOT database genomes.</title>
        <authorList>
            <person name="Joseph S."/>
            <person name="Aduse-Opoku J."/>
            <person name="Hashim A."/>
            <person name="Wade W."/>
            <person name="Curtis M."/>
        </authorList>
    </citation>
    <scope>NUCLEOTIDE SEQUENCE [LARGE SCALE GENOMIC DNA]</scope>
    <source>
        <strain evidence="1 2">DSM 100099</strain>
    </source>
</reference>
<dbReference type="AlphaFoldDB" id="A0A853ERI2"/>
<proteinExistence type="predicted"/>
<comment type="caution">
    <text evidence="1">The sequence shown here is derived from an EMBL/GenBank/DDBJ whole genome shotgun (WGS) entry which is preliminary data.</text>
</comment>
<evidence type="ECO:0000313" key="2">
    <source>
        <dbReference type="Proteomes" id="UP000561011"/>
    </source>
</evidence>
<protein>
    <submittedName>
        <fullName evidence="1">Nucleotidyl transferase AbiEii/AbiGii toxin family protein</fullName>
    </submittedName>
</protein>
<organism evidence="1 2">
    <name type="scientific">Sanguibacter inulinus</name>
    <dbReference type="NCBI Taxonomy" id="60922"/>
    <lineage>
        <taxon>Bacteria</taxon>
        <taxon>Bacillati</taxon>
        <taxon>Actinomycetota</taxon>
        <taxon>Actinomycetes</taxon>
        <taxon>Micrococcales</taxon>
        <taxon>Sanguibacteraceae</taxon>
        <taxon>Sanguibacter</taxon>
    </lineage>
</organism>
<accession>A0A853ERI2</accession>
<keyword evidence="2" id="KW-1185">Reference proteome</keyword>
<dbReference type="InterPro" id="IPR014942">
    <property type="entry name" value="AbiEii"/>
</dbReference>
<dbReference type="GO" id="GO:0016740">
    <property type="term" value="F:transferase activity"/>
    <property type="evidence" value="ECO:0007669"/>
    <property type="project" value="UniProtKB-KW"/>
</dbReference>
<name>A0A853ERI2_9MICO</name>
<dbReference type="Pfam" id="PF08843">
    <property type="entry name" value="AbiEii"/>
    <property type="match status" value="1"/>
</dbReference>
<sequence length="301" mass="33360">MSSSGYETGSALWRAVSDKARHRSKTTSKPASEYIRLFTFSRFVARVFAAAGSPWVLKGGTAMLLRVDDARHSKDVDLLRSLGNLDDAVSALRTALDTPMDDHFRFVVEAVRNAERDNVQPQVDGCRVMIVAYCGIKMVDRFGVDLVTGSLMTSDPEIERARSPLDIPGVEAPVVRLYPVVDHIADKVCATETVYSRGRGSSRPRDLVDLVVFARTQRIDGTALRDAIRGERVMRSLPARSAFAVPEEWRRDYPPLATSTRYTSDLPTVELATALVARLLDPAFGSTSVGRTWDPDRLEWT</sequence>
<dbReference type="EMBL" id="JACBYE010000001">
    <property type="protein sequence ID" value="NYS92033.1"/>
    <property type="molecule type" value="Genomic_DNA"/>
</dbReference>
<dbReference type="RefSeq" id="WP_179912027.1">
    <property type="nucleotide sequence ID" value="NZ_JACBYE010000001.1"/>
</dbReference>
<evidence type="ECO:0000313" key="1">
    <source>
        <dbReference type="EMBL" id="NYS92033.1"/>
    </source>
</evidence>
<dbReference type="Proteomes" id="UP000561011">
    <property type="component" value="Unassembled WGS sequence"/>
</dbReference>
<gene>
    <name evidence="1" type="ORF">HZZ10_00565</name>
</gene>